<evidence type="ECO:0000256" key="3">
    <source>
        <dbReference type="ARBA" id="ARBA00022741"/>
    </source>
</evidence>
<protein>
    <submittedName>
        <fullName evidence="12">ATP-binding cassette, subfamily B</fullName>
    </submittedName>
</protein>
<gene>
    <name evidence="12" type="ORF">Ga0061079_104138</name>
</gene>
<dbReference type="PANTHER" id="PTHR43394:SF1">
    <property type="entry name" value="ATP-BINDING CASSETTE SUB-FAMILY B MEMBER 10, MITOCHONDRIAL"/>
    <property type="match status" value="1"/>
</dbReference>
<organism evidence="12 13">
    <name type="scientific">Apibacter mensalis</name>
    <dbReference type="NCBI Taxonomy" id="1586267"/>
    <lineage>
        <taxon>Bacteria</taxon>
        <taxon>Pseudomonadati</taxon>
        <taxon>Bacteroidota</taxon>
        <taxon>Flavobacteriia</taxon>
        <taxon>Flavobacteriales</taxon>
        <taxon>Weeksellaceae</taxon>
        <taxon>Apibacter</taxon>
    </lineage>
</organism>
<dbReference type="InterPro" id="IPR036640">
    <property type="entry name" value="ABC1_TM_sf"/>
</dbReference>
<dbReference type="InterPro" id="IPR003439">
    <property type="entry name" value="ABC_transporter-like_ATP-bd"/>
</dbReference>
<evidence type="ECO:0000313" key="13">
    <source>
        <dbReference type="Proteomes" id="UP000182761"/>
    </source>
</evidence>
<evidence type="ECO:0000256" key="2">
    <source>
        <dbReference type="ARBA" id="ARBA00022692"/>
    </source>
</evidence>
<dbReference type="GO" id="GO:0005524">
    <property type="term" value="F:ATP binding"/>
    <property type="evidence" value="ECO:0007669"/>
    <property type="project" value="UniProtKB-KW"/>
</dbReference>
<dbReference type="OrthoDB" id="9760358at2"/>
<keyword evidence="13" id="KW-1185">Reference proteome</keyword>
<dbReference type="EMBL" id="FCOR01000004">
    <property type="protein sequence ID" value="CVK16019.1"/>
    <property type="molecule type" value="Genomic_DNA"/>
</dbReference>
<evidence type="ECO:0000256" key="6">
    <source>
        <dbReference type="ARBA" id="ARBA00022989"/>
    </source>
</evidence>
<dbReference type="SUPFAM" id="SSF90123">
    <property type="entry name" value="ABC transporter transmembrane region"/>
    <property type="match status" value="1"/>
</dbReference>
<dbReference type="PROSITE" id="PS00211">
    <property type="entry name" value="ABC_TRANSPORTER_1"/>
    <property type="match status" value="1"/>
</dbReference>
<feature type="transmembrane region" description="Helical" evidence="8">
    <location>
        <begin position="324"/>
        <end position="342"/>
    </location>
</feature>
<dbReference type="AlphaFoldDB" id="A0A110BK55"/>
<feature type="transmembrane region" description="Helical" evidence="8">
    <location>
        <begin position="221"/>
        <end position="241"/>
    </location>
</feature>
<dbReference type="GO" id="GO:0015421">
    <property type="term" value="F:ABC-type oligopeptide transporter activity"/>
    <property type="evidence" value="ECO:0007669"/>
    <property type="project" value="TreeGrafter"/>
</dbReference>
<feature type="domain" description="Peptidase C39" evidence="11">
    <location>
        <begin position="17"/>
        <end position="140"/>
    </location>
</feature>
<dbReference type="Proteomes" id="UP000182761">
    <property type="component" value="Unassembled WGS sequence"/>
</dbReference>
<evidence type="ECO:0000259" key="10">
    <source>
        <dbReference type="PROSITE" id="PS50929"/>
    </source>
</evidence>
<keyword evidence="7 8" id="KW-0472">Membrane</keyword>
<dbReference type="GO" id="GO:0016887">
    <property type="term" value="F:ATP hydrolysis activity"/>
    <property type="evidence" value="ECO:0007669"/>
    <property type="project" value="InterPro"/>
</dbReference>
<dbReference type="Pfam" id="PF00664">
    <property type="entry name" value="ABC_membrane"/>
    <property type="match status" value="1"/>
</dbReference>
<evidence type="ECO:0000313" key="12">
    <source>
        <dbReference type="EMBL" id="CVK16019.1"/>
    </source>
</evidence>
<keyword evidence="5 12" id="KW-0067">ATP-binding</keyword>
<dbReference type="GO" id="GO:0008233">
    <property type="term" value="F:peptidase activity"/>
    <property type="evidence" value="ECO:0007669"/>
    <property type="project" value="InterPro"/>
</dbReference>
<feature type="domain" description="ABC transmembrane type-1" evidence="10">
    <location>
        <begin position="185"/>
        <end position="466"/>
    </location>
</feature>
<dbReference type="RefSeq" id="WP_055425228.1">
    <property type="nucleotide sequence ID" value="NZ_FCOR01000004.1"/>
</dbReference>
<accession>A0A110BK55</accession>
<dbReference type="Gene3D" id="3.40.50.300">
    <property type="entry name" value="P-loop containing nucleotide triphosphate hydrolases"/>
    <property type="match status" value="1"/>
</dbReference>
<feature type="transmembrane region" description="Helical" evidence="8">
    <location>
        <begin position="420"/>
        <end position="447"/>
    </location>
</feature>
<dbReference type="InterPro" id="IPR005074">
    <property type="entry name" value="Peptidase_C39"/>
</dbReference>
<evidence type="ECO:0000256" key="7">
    <source>
        <dbReference type="ARBA" id="ARBA00023136"/>
    </source>
</evidence>
<dbReference type="STRING" id="1586267.GCA_001418685_00857"/>
<sequence length="741" mass="84740">MKLLKIFNKSKVIFYHQLESTDCGAACLAMIMSYYGNRSSLSSVKALFEFTRLGISVQDILDVSEKVGLYSVALKLTLTELEEIPLPCILYWKQSHFVVIKKIGKKNKQTFYHILDPGYGKIILEQEVFETEWKGNSEKGVAIYLEPTENFAIGKKKDKEEKGLINSNIFKFSISFIKKNKSKYIISFILIVLGLVTNWFIPFTFQKIIDIGILSKSISVVYYLLLAQFILFISNFLSDFINQLILTKSNFLLTINLKRALLNKLLKLPLNFFDTKINTEILQRLNDQNTIQNFITWKGINLILILFNILVFGGILFYFNRFIFFVYLVLSILSILWVLIFLKRRRINEYAIFLKQTENSNNIYEFIMNMPEIKINGAQNNIINKILYIQDKSNKLELRSLFLNTYQLVGMNIFSKLKEIIAIGYCAILIIEGKMTLGVLLSISYIIGQLTGPIQNIISFIRDVQDVNIANKRIELLYDTPNEDDTNKIEIKNYNIKNINVNSVSFKYPGSYNPFILENVSFNIPKNSVTAIVGASGSGKTTLLKLLLSYYPVKQGGIYLDDYSINEINAEDWRDKCGTVLQNGNIFSDTIASNISMSMEDCNIDQLRESAKIAGIQDFIEQLPMHYFTRIGNSGIELSGGQKQRILIARAVYKNPNYLFFDEATSALDSENEKIIHDNLQEFFKGRTVVIIAHRLSTVKNADQIIVLKNGQIAEVGNHNQLVKAKSEYYNLVKNQLELGA</sequence>
<dbReference type="FunFam" id="3.40.50.300:FF:000218">
    <property type="entry name" value="Multidrug ABC transporter ATP-binding protein"/>
    <property type="match status" value="1"/>
</dbReference>
<dbReference type="InterPro" id="IPR011527">
    <property type="entry name" value="ABC1_TM_dom"/>
</dbReference>
<name>A0A110BK55_9FLAO</name>
<evidence type="ECO:0000256" key="4">
    <source>
        <dbReference type="ARBA" id="ARBA00022801"/>
    </source>
</evidence>
<dbReference type="PANTHER" id="PTHR43394">
    <property type="entry name" value="ATP-DEPENDENT PERMEASE MDL1, MITOCHONDRIAL"/>
    <property type="match status" value="1"/>
</dbReference>
<proteinExistence type="predicted"/>
<dbReference type="Pfam" id="PF00005">
    <property type="entry name" value="ABC_tran"/>
    <property type="match status" value="1"/>
</dbReference>
<reference evidence="12 13" key="1">
    <citation type="submission" date="2016-01" db="EMBL/GenBank/DDBJ databases">
        <authorList>
            <person name="McClelland M."/>
            <person name="Jain A."/>
            <person name="Saraogi P."/>
            <person name="Mendelson R."/>
            <person name="Westerman R."/>
            <person name="SanMiguel P."/>
            <person name="Csonka L."/>
        </authorList>
    </citation>
    <scope>NUCLEOTIDE SEQUENCE [LARGE SCALE GENOMIC DNA]</scope>
    <source>
        <strain evidence="12 13">R-53146</strain>
    </source>
</reference>
<dbReference type="InterPro" id="IPR039421">
    <property type="entry name" value="Type_1_exporter"/>
</dbReference>
<dbReference type="GO" id="GO:0005886">
    <property type="term" value="C:plasma membrane"/>
    <property type="evidence" value="ECO:0007669"/>
    <property type="project" value="UniProtKB-SubCell"/>
</dbReference>
<dbReference type="Pfam" id="PF03412">
    <property type="entry name" value="Peptidase_C39"/>
    <property type="match status" value="1"/>
</dbReference>
<evidence type="ECO:0000256" key="8">
    <source>
        <dbReference type="SAM" id="Phobius"/>
    </source>
</evidence>
<dbReference type="PROSITE" id="PS50929">
    <property type="entry name" value="ABC_TM1F"/>
    <property type="match status" value="1"/>
</dbReference>
<dbReference type="SUPFAM" id="SSF52540">
    <property type="entry name" value="P-loop containing nucleoside triphosphate hydrolases"/>
    <property type="match status" value="1"/>
</dbReference>
<keyword evidence="6 8" id="KW-1133">Transmembrane helix</keyword>
<evidence type="ECO:0000256" key="1">
    <source>
        <dbReference type="ARBA" id="ARBA00004651"/>
    </source>
</evidence>
<feature type="domain" description="ABC transporter" evidence="9">
    <location>
        <begin position="499"/>
        <end position="735"/>
    </location>
</feature>
<feature type="transmembrane region" description="Helical" evidence="8">
    <location>
        <begin position="299"/>
        <end position="318"/>
    </location>
</feature>
<evidence type="ECO:0000256" key="5">
    <source>
        <dbReference type="ARBA" id="ARBA00022840"/>
    </source>
</evidence>
<evidence type="ECO:0000259" key="11">
    <source>
        <dbReference type="PROSITE" id="PS50990"/>
    </source>
</evidence>
<dbReference type="InterPro" id="IPR003593">
    <property type="entry name" value="AAA+_ATPase"/>
</dbReference>
<dbReference type="PROSITE" id="PS50990">
    <property type="entry name" value="PEPTIDASE_C39"/>
    <property type="match status" value="1"/>
</dbReference>
<dbReference type="GO" id="GO:0006508">
    <property type="term" value="P:proteolysis"/>
    <property type="evidence" value="ECO:0007669"/>
    <property type="project" value="InterPro"/>
</dbReference>
<comment type="subcellular location">
    <subcellularLocation>
        <location evidence="1">Cell membrane</location>
        <topology evidence="1">Multi-pass membrane protein</topology>
    </subcellularLocation>
</comment>
<feature type="transmembrane region" description="Helical" evidence="8">
    <location>
        <begin position="184"/>
        <end position="201"/>
    </location>
</feature>
<dbReference type="PROSITE" id="PS50893">
    <property type="entry name" value="ABC_TRANSPORTER_2"/>
    <property type="match status" value="1"/>
</dbReference>
<keyword evidence="2 8" id="KW-0812">Transmembrane</keyword>
<dbReference type="SMART" id="SM00382">
    <property type="entry name" value="AAA"/>
    <property type="match status" value="1"/>
</dbReference>
<dbReference type="InterPro" id="IPR017871">
    <property type="entry name" value="ABC_transporter-like_CS"/>
</dbReference>
<keyword evidence="3" id="KW-0547">Nucleotide-binding</keyword>
<evidence type="ECO:0000259" key="9">
    <source>
        <dbReference type="PROSITE" id="PS50893"/>
    </source>
</evidence>
<dbReference type="InterPro" id="IPR027417">
    <property type="entry name" value="P-loop_NTPase"/>
</dbReference>
<dbReference type="Gene3D" id="1.20.1560.10">
    <property type="entry name" value="ABC transporter type 1, transmembrane domain"/>
    <property type="match status" value="1"/>
</dbReference>
<dbReference type="Gene3D" id="3.90.70.10">
    <property type="entry name" value="Cysteine proteinases"/>
    <property type="match status" value="1"/>
</dbReference>
<keyword evidence="4" id="KW-0378">Hydrolase</keyword>